<dbReference type="GO" id="GO:0030295">
    <property type="term" value="F:protein kinase activator activity"/>
    <property type="evidence" value="ECO:0007669"/>
    <property type="project" value="TreeGrafter"/>
</dbReference>
<feature type="transmembrane region" description="Helical" evidence="7">
    <location>
        <begin position="269"/>
        <end position="289"/>
    </location>
</feature>
<dbReference type="PANTHER" id="PTHR42878">
    <property type="entry name" value="TWO-COMPONENT HISTIDINE KINASE"/>
    <property type="match status" value="1"/>
</dbReference>
<dbReference type="InterPro" id="IPR036097">
    <property type="entry name" value="HisK_dim/P_sf"/>
</dbReference>
<name>A0A7W8HMN5_9BURK</name>
<evidence type="ECO:0000256" key="7">
    <source>
        <dbReference type="SAM" id="Phobius"/>
    </source>
</evidence>
<evidence type="ECO:0000256" key="6">
    <source>
        <dbReference type="ARBA" id="ARBA00023136"/>
    </source>
</evidence>
<keyword evidence="3" id="KW-0597">Phosphoprotein</keyword>
<dbReference type="Gene3D" id="3.30.565.10">
    <property type="entry name" value="Histidine kinase-like ATPase, C-terminal domain"/>
    <property type="match status" value="1"/>
</dbReference>
<feature type="domain" description="PAC" evidence="10">
    <location>
        <begin position="835"/>
        <end position="887"/>
    </location>
</feature>
<dbReference type="PROSITE" id="PS50112">
    <property type="entry name" value="PAS"/>
    <property type="match status" value="2"/>
</dbReference>
<feature type="domain" description="PAS" evidence="9">
    <location>
        <begin position="620"/>
        <end position="691"/>
    </location>
</feature>
<dbReference type="GO" id="GO:0007234">
    <property type="term" value="P:osmosensory signaling via phosphorelay pathway"/>
    <property type="evidence" value="ECO:0007669"/>
    <property type="project" value="TreeGrafter"/>
</dbReference>
<dbReference type="InterPro" id="IPR003661">
    <property type="entry name" value="HisK_dim/P_dom"/>
</dbReference>
<dbReference type="NCBIfam" id="TIGR00229">
    <property type="entry name" value="sensory_box"/>
    <property type="match status" value="3"/>
</dbReference>
<dbReference type="SMART" id="SM00086">
    <property type="entry name" value="PAC"/>
    <property type="match status" value="3"/>
</dbReference>
<dbReference type="InterPro" id="IPR003594">
    <property type="entry name" value="HATPase_dom"/>
</dbReference>
<evidence type="ECO:0000259" key="10">
    <source>
        <dbReference type="PROSITE" id="PS50113"/>
    </source>
</evidence>
<dbReference type="Pfam" id="PF02518">
    <property type="entry name" value="HATPase_c"/>
    <property type="match status" value="1"/>
</dbReference>
<keyword evidence="7" id="KW-1133">Transmembrane helix</keyword>
<dbReference type="InterPro" id="IPR036890">
    <property type="entry name" value="HATPase_C_sf"/>
</dbReference>
<dbReference type="InterPro" id="IPR001610">
    <property type="entry name" value="PAC"/>
</dbReference>
<dbReference type="SUPFAM" id="SSF47384">
    <property type="entry name" value="Homodimeric domain of signal transducing histidine kinase"/>
    <property type="match status" value="1"/>
</dbReference>
<dbReference type="InterPro" id="IPR013767">
    <property type="entry name" value="PAS_fold"/>
</dbReference>
<dbReference type="SMART" id="SM00387">
    <property type="entry name" value="HATPase_c"/>
    <property type="match status" value="1"/>
</dbReference>
<organism evidence="11 12">
    <name type="scientific">Quisquiliibacterium transsilvanicum</name>
    <dbReference type="NCBI Taxonomy" id="1549638"/>
    <lineage>
        <taxon>Bacteria</taxon>
        <taxon>Pseudomonadati</taxon>
        <taxon>Pseudomonadota</taxon>
        <taxon>Betaproteobacteria</taxon>
        <taxon>Burkholderiales</taxon>
        <taxon>Burkholderiaceae</taxon>
        <taxon>Quisquiliibacterium</taxon>
    </lineage>
</organism>
<feature type="domain" description="PAC" evidence="10">
    <location>
        <begin position="567"/>
        <end position="619"/>
    </location>
</feature>
<feature type="transmembrane region" description="Helical" evidence="7">
    <location>
        <begin position="20"/>
        <end position="42"/>
    </location>
</feature>
<feature type="domain" description="Histidine kinase" evidence="8">
    <location>
        <begin position="898"/>
        <end position="1116"/>
    </location>
</feature>
<sequence>MSMVPSDARRPRSTVVQQVASVGILALLPLLAYAVALLLLSFRADEDSRAQFLHEVAQTQVQALQLRLATYADLLDLAAEQLPALGVDARTGCSELFERLARTQRWIVGGGYVSADGSYRCATPPARLELSVAHRPHFADAAAGARIVVSQSVISRVTGEPTVFLARRLEDGAGRFAGVVQFAVRPEALTEVLLPASGGPIQVRLVSVNGAPVASSGGAPVSAALHGSPAGREFSETRRVRFRDADVGFLTVSAPVDAFESPMRRWGTLALAGFALAALASGLLGVWLLRRSLLADSRALDAMVRTAAHDPDAVSVPSFWARESSDVARAFAGILRRLRSQQRVLESVAQTLRARSAELEQAQRLARLGAWECDPVSRRFDCSAEVLDILGLAPDATHSLDELVAMAPQSERAMLEAAFSGALSGGRGLDLVHRILRPDGTVRRIQQRAQACQVAAGEDVAVGPGEGARARLKGTAQDVTDLESSREQVALFEAALGGTDDIVVIGELGPDTAAEPRVVWVNPALLRLVGRDRDSLVGAESTLFEGAAIDPQRQREVVEALLRGEASRTEIGFTLRDGARVWLELHVSPILGRAGIVGHWVAVGRDTTARRTAEHRVRASEARYRHLFDDHPLPLWIYDLDSGAIADVNRAGIEAFGYGREEFLAMRVSDLVPPEHRDELDVARRQLLGGSEYGGGLWCRRRDGTLRRVEVHGATTEMDGRRMRIISPIDRTEEFAARGALERLNATLEETVATRTASLSISEQRYRTLAELSPQVIWQADARGRLTFLSRRWQELVGEREAGWLGMHWVDALPPADVCATRRAFADAARERRTMRMRRRIRGRDGQVHSMLTAAAPVFDADGSVLSWVGVDTDVGELESVQQELNEAVERQEAFSYSVSHDLRAPVHVIAGFAGVLLDGQVGSIDDEARHYVGRIAENARRMETLITDLLALSRLGREELAPQSFELVGLLREVIQAERDRQPGRDIELEAPAACEVRADPNLVRILLENLVGNAVKFSSREPVSRLRFEVEKVLGEAGEETVFSLADNGVGFPAEYAGRMFQPFQRLHGRDEFEGSGIGLAIVARIVGMHRGRVWAESGEQGGAKFAFTLGPAR</sequence>
<dbReference type="GO" id="GO:0006355">
    <property type="term" value="P:regulation of DNA-templated transcription"/>
    <property type="evidence" value="ECO:0007669"/>
    <property type="project" value="InterPro"/>
</dbReference>
<dbReference type="AlphaFoldDB" id="A0A7W8HMN5"/>
<accession>A0A7W8HMN5</accession>
<dbReference type="InterPro" id="IPR004358">
    <property type="entry name" value="Sig_transdc_His_kin-like_C"/>
</dbReference>
<dbReference type="InterPro" id="IPR005467">
    <property type="entry name" value="His_kinase_dom"/>
</dbReference>
<dbReference type="EC" id="2.7.13.3" evidence="2"/>
<keyword evidence="12" id="KW-1185">Reference proteome</keyword>
<keyword evidence="5" id="KW-0418">Kinase</keyword>
<dbReference type="SUPFAM" id="SSF55785">
    <property type="entry name" value="PYP-like sensor domain (PAS domain)"/>
    <property type="match status" value="4"/>
</dbReference>
<dbReference type="GO" id="GO:0000155">
    <property type="term" value="F:phosphorelay sensor kinase activity"/>
    <property type="evidence" value="ECO:0007669"/>
    <property type="project" value="InterPro"/>
</dbReference>
<evidence type="ECO:0000256" key="5">
    <source>
        <dbReference type="ARBA" id="ARBA00022777"/>
    </source>
</evidence>
<dbReference type="GO" id="GO:0000156">
    <property type="term" value="F:phosphorelay response regulator activity"/>
    <property type="evidence" value="ECO:0007669"/>
    <property type="project" value="TreeGrafter"/>
</dbReference>
<dbReference type="PRINTS" id="PR00344">
    <property type="entry name" value="BCTRLSENSOR"/>
</dbReference>
<evidence type="ECO:0000256" key="1">
    <source>
        <dbReference type="ARBA" id="ARBA00000085"/>
    </source>
</evidence>
<dbReference type="Pfam" id="PF08448">
    <property type="entry name" value="PAS_4"/>
    <property type="match status" value="2"/>
</dbReference>
<dbReference type="InterPro" id="IPR035965">
    <property type="entry name" value="PAS-like_dom_sf"/>
</dbReference>
<dbReference type="SMART" id="SM00091">
    <property type="entry name" value="PAS"/>
    <property type="match status" value="4"/>
</dbReference>
<dbReference type="EMBL" id="JACHGB010000009">
    <property type="protein sequence ID" value="MBB5273855.1"/>
    <property type="molecule type" value="Genomic_DNA"/>
</dbReference>
<dbReference type="InterPro" id="IPR013656">
    <property type="entry name" value="PAS_4"/>
</dbReference>
<dbReference type="PROSITE" id="PS50109">
    <property type="entry name" value="HIS_KIN"/>
    <property type="match status" value="1"/>
</dbReference>
<dbReference type="SUPFAM" id="SSF55874">
    <property type="entry name" value="ATPase domain of HSP90 chaperone/DNA topoisomerase II/histidine kinase"/>
    <property type="match status" value="1"/>
</dbReference>
<dbReference type="RefSeq" id="WP_183970713.1">
    <property type="nucleotide sequence ID" value="NZ_BAABEW010000005.1"/>
</dbReference>
<dbReference type="Gene3D" id="1.10.287.130">
    <property type="match status" value="1"/>
</dbReference>
<gene>
    <name evidence="11" type="ORF">HNQ70_003887</name>
</gene>
<dbReference type="InterPro" id="IPR000700">
    <property type="entry name" value="PAS-assoc_C"/>
</dbReference>
<dbReference type="PROSITE" id="PS50113">
    <property type="entry name" value="PAC"/>
    <property type="match status" value="2"/>
</dbReference>
<keyword evidence="4" id="KW-0808">Transferase</keyword>
<evidence type="ECO:0000256" key="2">
    <source>
        <dbReference type="ARBA" id="ARBA00012438"/>
    </source>
</evidence>
<feature type="domain" description="PAS" evidence="9">
    <location>
        <begin position="762"/>
        <end position="832"/>
    </location>
</feature>
<keyword evidence="6 7" id="KW-0472">Membrane</keyword>
<evidence type="ECO:0000256" key="3">
    <source>
        <dbReference type="ARBA" id="ARBA00022553"/>
    </source>
</evidence>
<dbReference type="Gene3D" id="3.30.450.20">
    <property type="entry name" value="PAS domain"/>
    <property type="match status" value="5"/>
</dbReference>
<comment type="caution">
    <text evidence="11">The sequence shown here is derived from an EMBL/GenBank/DDBJ whole genome shotgun (WGS) entry which is preliminary data.</text>
</comment>
<evidence type="ECO:0000259" key="8">
    <source>
        <dbReference type="PROSITE" id="PS50109"/>
    </source>
</evidence>
<evidence type="ECO:0000313" key="11">
    <source>
        <dbReference type="EMBL" id="MBB5273855.1"/>
    </source>
</evidence>
<dbReference type="PANTHER" id="PTHR42878:SF15">
    <property type="entry name" value="BACTERIOPHYTOCHROME"/>
    <property type="match status" value="1"/>
</dbReference>
<dbReference type="CDD" id="cd00130">
    <property type="entry name" value="PAS"/>
    <property type="match status" value="3"/>
</dbReference>
<protein>
    <recommendedName>
        <fullName evidence="2">histidine kinase</fullName>
        <ecNumber evidence="2">2.7.13.3</ecNumber>
    </recommendedName>
</protein>
<dbReference type="Pfam" id="PF00512">
    <property type="entry name" value="HisKA"/>
    <property type="match status" value="1"/>
</dbReference>
<comment type="catalytic activity">
    <reaction evidence="1">
        <text>ATP + protein L-histidine = ADP + protein N-phospho-L-histidine.</text>
        <dbReference type="EC" id="2.7.13.3"/>
    </reaction>
</comment>
<evidence type="ECO:0000256" key="4">
    <source>
        <dbReference type="ARBA" id="ARBA00022679"/>
    </source>
</evidence>
<dbReference type="SMART" id="SM00388">
    <property type="entry name" value="HisKA"/>
    <property type="match status" value="1"/>
</dbReference>
<dbReference type="CDD" id="cd00082">
    <property type="entry name" value="HisKA"/>
    <property type="match status" value="1"/>
</dbReference>
<evidence type="ECO:0000313" key="12">
    <source>
        <dbReference type="Proteomes" id="UP000532440"/>
    </source>
</evidence>
<dbReference type="GO" id="GO:0016020">
    <property type="term" value="C:membrane"/>
    <property type="evidence" value="ECO:0007669"/>
    <property type="project" value="UniProtKB-SubCell"/>
</dbReference>
<dbReference type="CDD" id="cd12914">
    <property type="entry name" value="PDC1_DGC_like"/>
    <property type="match status" value="1"/>
</dbReference>
<dbReference type="Proteomes" id="UP000532440">
    <property type="component" value="Unassembled WGS sequence"/>
</dbReference>
<dbReference type="InterPro" id="IPR050351">
    <property type="entry name" value="BphY/WalK/GraS-like"/>
</dbReference>
<reference evidence="11 12" key="1">
    <citation type="submission" date="2020-08" db="EMBL/GenBank/DDBJ databases">
        <title>Genomic Encyclopedia of Type Strains, Phase IV (KMG-IV): sequencing the most valuable type-strain genomes for metagenomic binning, comparative biology and taxonomic classification.</title>
        <authorList>
            <person name="Goeker M."/>
        </authorList>
    </citation>
    <scope>NUCLEOTIDE SEQUENCE [LARGE SCALE GENOMIC DNA]</scope>
    <source>
        <strain evidence="11 12">DSM 29781</strain>
    </source>
</reference>
<dbReference type="InterPro" id="IPR000014">
    <property type="entry name" value="PAS"/>
</dbReference>
<dbReference type="Pfam" id="PF00989">
    <property type="entry name" value="PAS"/>
    <property type="match status" value="1"/>
</dbReference>
<keyword evidence="7" id="KW-0812">Transmembrane</keyword>
<proteinExistence type="predicted"/>
<evidence type="ECO:0000259" key="9">
    <source>
        <dbReference type="PROSITE" id="PS50112"/>
    </source>
</evidence>